<dbReference type="AlphaFoldDB" id="A0A8H7XU48"/>
<sequence>MSSYTDMPVSTQFHISPRALRRLYLRRVLISHNSGRSEPPTPRPLPPPPRDSDDITILRIETKQESGEVPPADVVAYLMPGVRMCLGSRRVRRTTLPLGATAINQTIAPLYRGRVVPAKEDIHFLVSDQYGIQAFYTKANSVEEPMLMDNEIPTITTVYFRRLIIIHNDVQNHLEQEGRRTQYLNSRSSLKRQREDDEEDNREPKRLKVDYKLPYFVMLLATGIAVKYLL</sequence>
<comment type="caution">
    <text evidence="2">The sequence shown here is derived from an EMBL/GenBank/DDBJ whole genome shotgun (WGS) entry which is preliminary data.</text>
</comment>
<accession>A0A8H7XU48</accession>
<gene>
    <name evidence="2" type="ORF">JR316_009374</name>
</gene>
<feature type="region of interest" description="Disordered" evidence="1">
    <location>
        <begin position="31"/>
        <end position="53"/>
    </location>
</feature>
<evidence type="ECO:0000313" key="2">
    <source>
        <dbReference type="EMBL" id="KAG5165789.1"/>
    </source>
</evidence>
<name>A0A8H7XU48_PSICU</name>
<organism evidence="2">
    <name type="scientific">Psilocybe cubensis</name>
    <name type="common">Psychedelic mushroom</name>
    <name type="synonym">Stropharia cubensis</name>
    <dbReference type="NCBI Taxonomy" id="181762"/>
    <lineage>
        <taxon>Eukaryota</taxon>
        <taxon>Fungi</taxon>
        <taxon>Dikarya</taxon>
        <taxon>Basidiomycota</taxon>
        <taxon>Agaricomycotina</taxon>
        <taxon>Agaricomycetes</taxon>
        <taxon>Agaricomycetidae</taxon>
        <taxon>Agaricales</taxon>
        <taxon>Agaricineae</taxon>
        <taxon>Strophariaceae</taxon>
        <taxon>Psilocybe</taxon>
    </lineage>
</organism>
<evidence type="ECO:0000256" key="1">
    <source>
        <dbReference type="SAM" id="MobiDB-lite"/>
    </source>
</evidence>
<dbReference type="OrthoDB" id="10559529at2759"/>
<protein>
    <submittedName>
        <fullName evidence="2">Uncharacterized protein</fullName>
    </submittedName>
</protein>
<reference evidence="2" key="1">
    <citation type="submission" date="2021-02" db="EMBL/GenBank/DDBJ databases">
        <title>Psilocybe cubensis genome.</title>
        <authorList>
            <person name="Mckernan K.J."/>
            <person name="Crawford S."/>
            <person name="Trippe A."/>
            <person name="Kane L.T."/>
            <person name="Mclaughlin S."/>
        </authorList>
    </citation>
    <scope>NUCLEOTIDE SEQUENCE [LARGE SCALE GENOMIC DNA]</scope>
    <source>
        <strain evidence="2">MGC-MH-2018</strain>
    </source>
</reference>
<dbReference type="EMBL" id="JAFIQS010000009">
    <property type="protein sequence ID" value="KAG5165789.1"/>
    <property type="molecule type" value="Genomic_DNA"/>
</dbReference>
<feature type="region of interest" description="Disordered" evidence="1">
    <location>
        <begin position="181"/>
        <end position="203"/>
    </location>
</feature>
<proteinExistence type="predicted"/>
<feature type="compositionally biased region" description="Pro residues" evidence="1">
    <location>
        <begin position="39"/>
        <end position="49"/>
    </location>
</feature>